<evidence type="ECO:0000256" key="1">
    <source>
        <dbReference type="SAM" id="MobiDB-lite"/>
    </source>
</evidence>
<feature type="transmembrane region" description="Helical" evidence="2">
    <location>
        <begin position="32"/>
        <end position="49"/>
    </location>
</feature>
<dbReference type="EMBL" id="ML769624">
    <property type="protein sequence ID" value="KAE9391430.1"/>
    <property type="molecule type" value="Genomic_DNA"/>
</dbReference>
<dbReference type="Proteomes" id="UP000799118">
    <property type="component" value="Unassembled WGS sequence"/>
</dbReference>
<keyword evidence="2" id="KW-0812">Transmembrane</keyword>
<keyword evidence="4" id="KW-1185">Reference proteome</keyword>
<gene>
    <name evidence="3" type="ORF">BT96DRAFT_925307</name>
</gene>
<dbReference type="AlphaFoldDB" id="A0A6A4H184"/>
<evidence type="ECO:0008006" key="5">
    <source>
        <dbReference type="Google" id="ProtNLM"/>
    </source>
</evidence>
<feature type="transmembrane region" description="Helical" evidence="2">
    <location>
        <begin position="129"/>
        <end position="151"/>
    </location>
</feature>
<evidence type="ECO:0000313" key="4">
    <source>
        <dbReference type="Proteomes" id="UP000799118"/>
    </source>
</evidence>
<name>A0A6A4H184_9AGAR</name>
<reference evidence="3" key="1">
    <citation type="journal article" date="2019" name="Environ. Microbiol.">
        <title>Fungal ecological strategies reflected in gene transcription - a case study of two litter decomposers.</title>
        <authorList>
            <person name="Barbi F."/>
            <person name="Kohler A."/>
            <person name="Barry K."/>
            <person name="Baskaran P."/>
            <person name="Daum C."/>
            <person name="Fauchery L."/>
            <person name="Ihrmark K."/>
            <person name="Kuo A."/>
            <person name="LaButti K."/>
            <person name="Lipzen A."/>
            <person name="Morin E."/>
            <person name="Grigoriev I.V."/>
            <person name="Henrissat B."/>
            <person name="Lindahl B."/>
            <person name="Martin F."/>
        </authorList>
    </citation>
    <scope>NUCLEOTIDE SEQUENCE</scope>
    <source>
        <strain evidence="3">JB14</strain>
    </source>
</reference>
<feature type="transmembrane region" description="Helical" evidence="2">
    <location>
        <begin position="95"/>
        <end position="117"/>
    </location>
</feature>
<keyword evidence="2" id="KW-0472">Membrane</keyword>
<feature type="transmembrane region" description="Helical" evidence="2">
    <location>
        <begin position="69"/>
        <end position="89"/>
    </location>
</feature>
<evidence type="ECO:0000313" key="3">
    <source>
        <dbReference type="EMBL" id="KAE9391430.1"/>
    </source>
</evidence>
<sequence>MSNPNPNNLPNPNTPLAFLAPDLANQFEVSRYLYAITLGAYMWDIAVNLSSDYKLLFKHRIRFPTIAYYASRVFTLAYIITSFVFQVGSVSNCNALQISLGICNTLAQSSTAMLFLLRALAVWKNNEYVRGMLCFAWLGLFGCVMVTPIGIRGAHIGTTMQCINVVAQVWEEAGPISAVIFDSIIFSSIAYRILTNGVMEDGARPRLQTFFGLRNTIPRLSAALLRGGQKYYLFAVSWNVVVIVLVGSQSLPPVYRVMCSIPATATQSAMACLVFRQIIFGLTEADGSPTVHTSNGYSLPGPSYARKGPNRPQLSNLSSGSTAIGFEGSVASSEPAIPLKVRVLKDQVQSYDHCLGKHLEAGNDQ</sequence>
<proteinExistence type="predicted"/>
<feature type="region of interest" description="Disordered" evidence="1">
    <location>
        <begin position="291"/>
        <end position="312"/>
    </location>
</feature>
<accession>A0A6A4H184</accession>
<dbReference type="OrthoDB" id="3038990at2759"/>
<evidence type="ECO:0000256" key="2">
    <source>
        <dbReference type="SAM" id="Phobius"/>
    </source>
</evidence>
<protein>
    <recommendedName>
        <fullName evidence="5">Transmembrane protein</fullName>
    </recommendedName>
</protein>
<organism evidence="3 4">
    <name type="scientific">Gymnopus androsaceus JB14</name>
    <dbReference type="NCBI Taxonomy" id="1447944"/>
    <lineage>
        <taxon>Eukaryota</taxon>
        <taxon>Fungi</taxon>
        <taxon>Dikarya</taxon>
        <taxon>Basidiomycota</taxon>
        <taxon>Agaricomycotina</taxon>
        <taxon>Agaricomycetes</taxon>
        <taxon>Agaricomycetidae</taxon>
        <taxon>Agaricales</taxon>
        <taxon>Marasmiineae</taxon>
        <taxon>Omphalotaceae</taxon>
        <taxon>Gymnopus</taxon>
    </lineage>
</organism>
<keyword evidence="2" id="KW-1133">Transmembrane helix</keyword>